<gene>
    <name evidence="2" type="ORF">QQS35_18520</name>
</gene>
<keyword evidence="1" id="KW-0812">Transmembrane</keyword>
<comment type="caution">
    <text evidence="2">The sequence shown here is derived from an EMBL/GenBank/DDBJ whole genome shotgun (WGS) entry which is preliminary data.</text>
</comment>
<name>A0ABT7LD08_9BACI</name>
<keyword evidence="1" id="KW-0472">Membrane</keyword>
<keyword evidence="1" id="KW-1133">Transmembrane helix</keyword>
<feature type="transmembrane region" description="Helical" evidence="1">
    <location>
        <begin position="12"/>
        <end position="29"/>
    </location>
</feature>
<reference evidence="2 3" key="1">
    <citation type="submission" date="2023-06" db="EMBL/GenBank/DDBJ databases">
        <title>Aquibacillus rhizosphaerae LR5S19.</title>
        <authorList>
            <person name="Sun J.-Q."/>
        </authorList>
    </citation>
    <scope>NUCLEOTIDE SEQUENCE [LARGE SCALE GENOMIC DNA]</scope>
    <source>
        <strain evidence="2 3">LR5S19</strain>
    </source>
</reference>
<evidence type="ECO:0000313" key="3">
    <source>
        <dbReference type="Proteomes" id="UP001235343"/>
    </source>
</evidence>
<evidence type="ECO:0000313" key="2">
    <source>
        <dbReference type="EMBL" id="MDL4842436.1"/>
    </source>
</evidence>
<accession>A0ABT7LD08</accession>
<proteinExistence type="predicted"/>
<dbReference type="Proteomes" id="UP001235343">
    <property type="component" value="Unassembled WGS sequence"/>
</dbReference>
<dbReference type="RefSeq" id="WP_285933708.1">
    <property type="nucleotide sequence ID" value="NZ_JASTZU010000058.1"/>
</dbReference>
<organism evidence="2 3">
    <name type="scientific">Aquibacillus rhizosphaerae</name>
    <dbReference type="NCBI Taxonomy" id="3051431"/>
    <lineage>
        <taxon>Bacteria</taxon>
        <taxon>Bacillati</taxon>
        <taxon>Bacillota</taxon>
        <taxon>Bacilli</taxon>
        <taxon>Bacillales</taxon>
        <taxon>Bacillaceae</taxon>
        <taxon>Aquibacillus</taxon>
    </lineage>
</organism>
<dbReference type="EMBL" id="JASTZU010000058">
    <property type="protein sequence ID" value="MDL4842436.1"/>
    <property type="molecule type" value="Genomic_DNA"/>
</dbReference>
<evidence type="ECO:0000256" key="1">
    <source>
        <dbReference type="SAM" id="Phobius"/>
    </source>
</evidence>
<protein>
    <submittedName>
        <fullName evidence="2">Uncharacterized protein</fullName>
    </submittedName>
</protein>
<feature type="transmembrane region" description="Helical" evidence="1">
    <location>
        <begin position="89"/>
        <end position="112"/>
    </location>
</feature>
<feature type="transmembrane region" description="Helical" evidence="1">
    <location>
        <begin position="49"/>
        <end position="68"/>
    </location>
</feature>
<sequence length="117" mass="13626">MQIYFQSMKKNVFLILITFVLLILTFGFWYGLPLYGLSEYFFETDIPRFISFISICLGVGFCFSLFFIPFHLSFAKEYATSKQKNMLKVLFITKSILIMLVAMLFAIFYLIVSSTAI</sequence>
<keyword evidence="3" id="KW-1185">Reference proteome</keyword>